<dbReference type="Gene3D" id="4.10.240.10">
    <property type="entry name" value="Zn(2)-C6 fungal-type DNA-binding domain"/>
    <property type="match status" value="1"/>
</dbReference>
<dbReference type="CDD" id="cd12148">
    <property type="entry name" value="fungal_TF_MHR"/>
    <property type="match status" value="1"/>
</dbReference>
<proteinExistence type="predicted"/>
<keyword evidence="4" id="KW-0238">DNA-binding</keyword>
<reference evidence="8 9" key="1">
    <citation type="journal article" date="2018" name="IMA Fungus">
        <title>IMA Genome-F 9: Draft genome sequence of Annulohypoxylon stygium, Aspergillus mulundensis, Berkeleyomyces basicola (syn. Thielaviopsis basicola), Ceratocystis smalleyi, two Cercospora beticola strains, Coleophoma cylindrospora, Fusarium fracticaudum, Phialophora cf. hyalina, and Morchella septimelata.</title>
        <authorList>
            <person name="Wingfield B.D."/>
            <person name="Bills G.F."/>
            <person name="Dong Y."/>
            <person name="Huang W."/>
            <person name="Nel W.J."/>
            <person name="Swalarsk-Parry B.S."/>
            <person name="Vaghefi N."/>
            <person name="Wilken P.M."/>
            <person name="An Z."/>
            <person name="de Beer Z.W."/>
            <person name="De Vos L."/>
            <person name="Chen L."/>
            <person name="Duong T.A."/>
            <person name="Gao Y."/>
            <person name="Hammerbacher A."/>
            <person name="Kikkert J.R."/>
            <person name="Li Y."/>
            <person name="Li H."/>
            <person name="Li K."/>
            <person name="Li Q."/>
            <person name="Liu X."/>
            <person name="Ma X."/>
            <person name="Naidoo K."/>
            <person name="Pethybridge S.J."/>
            <person name="Sun J."/>
            <person name="Steenkamp E.T."/>
            <person name="van der Nest M.A."/>
            <person name="van Wyk S."/>
            <person name="Wingfield M.J."/>
            <person name="Xiong C."/>
            <person name="Yue Q."/>
            <person name="Zhang X."/>
        </authorList>
    </citation>
    <scope>NUCLEOTIDE SEQUENCE [LARGE SCALE GENOMIC DNA]</scope>
    <source>
        <strain evidence="8 9">DSM 5745</strain>
    </source>
</reference>
<accession>A0A3D8QP54</accession>
<gene>
    <name evidence="8" type="ORF">DSM5745_10345</name>
</gene>
<dbReference type="GO" id="GO:0005634">
    <property type="term" value="C:nucleus"/>
    <property type="evidence" value="ECO:0007669"/>
    <property type="project" value="UniProtKB-SubCell"/>
</dbReference>
<evidence type="ECO:0000259" key="7">
    <source>
        <dbReference type="PROSITE" id="PS50048"/>
    </source>
</evidence>
<protein>
    <recommendedName>
        <fullName evidence="7">Zn(2)-C6 fungal-type domain-containing protein</fullName>
    </recommendedName>
</protein>
<dbReference type="EMBL" id="PVWQ01000015">
    <property type="protein sequence ID" value="RDW63234.1"/>
    <property type="molecule type" value="Genomic_DNA"/>
</dbReference>
<evidence type="ECO:0000256" key="4">
    <source>
        <dbReference type="ARBA" id="ARBA00023125"/>
    </source>
</evidence>
<sequence length="571" mass="63444">MPELPKLPKRRGRIARSCDACYSRKIKCDAAAPKCDWCSHHRLACTYDRLSKLGAAVATAAPSGREGLVETFAPAFAHNLQLAGRYLGNICTFDGTPFFSKGGREWVYHCTGEIFCPEYLPSELPQSLQPPMAVASDLPLPDLTFLNEEIRQYLASPLGLFFPVVNRALFESTVDAAYSQRYSSTSPGPHSARACIFALMSLTALSVHGPRGYPLKYSDQHAREAHRLLPKALEEPVSLDGFQTLLILCLCAQGLAGDFHTVDQLLSAAARYACYLKGHISPAAAWEKPSDSNSHIRRLFWIVYVCDKGLSMVTGLPPRLEDAHCDLDLTQCLHGDPDPGSDLHTYVQLAFIQSRIQRDLYSPIALQQPEANILRTIRDLDHELDMWKRSLKSSNQPTLLAGGRDPLHNTDVRFSIFHLQYHHCMVMIHQTSSRCASWVQNKNARDPSSSLAISVTASRSLLQQFVASSLDLGPANLLFSISYFIQAIIVLFCNVLCNPLDDDCQGDLDLIGAIPSFLDRQHLGETPRSYATRLASARKIILELKRLAQCAINKANEHIPYLSTQEHLSMQ</sequence>
<keyword evidence="2" id="KW-0479">Metal-binding</keyword>
<dbReference type="PANTHER" id="PTHR46910:SF37">
    <property type="entry name" value="ZN(II)2CYS6 TRANSCRIPTION FACTOR (EUROFUNG)"/>
    <property type="match status" value="1"/>
</dbReference>
<evidence type="ECO:0000313" key="8">
    <source>
        <dbReference type="EMBL" id="RDW63234.1"/>
    </source>
</evidence>
<evidence type="ECO:0000256" key="2">
    <source>
        <dbReference type="ARBA" id="ARBA00022723"/>
    </source>
</evidence>
<dbReference type="SMART" id="SM00906">
    <property type="entry name" value="Fungal_trans"/>
    <property type="match status" value="1"/>
</dbReference>
<evidence type="ECO:0000256" key="5">
    <source>
        <dbReference type="ARBA" id="ARBA00023163"/>
    </source>
</evidence>
<dbReference type="InterPro" id="IPR001138">
    <property type="entry name" value="Zn2Cys6_DnaBD"/>
</dbReference>
<evidence type="ECO:0000256" key="6">
    <source>
        <dbReference type="ARBA" id="ARBA00023242"/>
    </source>
</evidence>
<dbReference type="OrthoDB" id="4116913at2759"/>
<dbReference type="GO" id="GO:0008270">
    <property type="term" value="F:zinc ion binding"/>
    <property type="evidence" value="ECO:0007669"/>
    <property type="project" value="InterPro"/>
</dbReference>
<name>A0A3D8QP54_9EURO</name>
<keyword evidence="6" id="KW-0539">Nucleus</keyword>
<dbReference type="RefSeq" id="XP_026599423.1">
    <property type="nucleotide sequence ID" value="XM_026752361.1"/>
</dbReference>
<dbReference type="GeneID" id="38120715"/>
<dbReference type="SUPFAM" id="SSF57701">
    <property type="entry name" value="Zn2/Cys6 DNA-binding domain"/>
    <property type="match status" value="1"/>
</dbReference>
<dbReference type="Proteomes" id="UP000256690">
    <property type="component" value="Unassembled WGS sequence"/>
</dbReference>
<comment type="subcellular location">
    <subcellularLocation>
        <location evidence="1">Nucleus</location>
    </subcellularLocation>
</comment>
<comment type="caution">
    <text evidence="8">The sequence shown here is derived from an EMBL/GenBank/DDBJ whole genome shotgun (WGS) entry which is preliminary data.</text>
</comment>
<evidence type="ECO:0000313" key="9">
    <source>
        <dbReference type="Proteomes" id="UP000256690"/>
    </source>
</evidence>
<dbReference type="PANTHER" id="PTHR46910">
    <property type="entry name" value="TRANSCRIPTION FACTOR PDR1"/>
    <property type="match status" value="1"/>
</dbReference>
<dbReference type="Pfam" id="PF04082">
    <property type="entry name" value="Fungal_trans"/>
    <property type="match status" value="1"/>
</dbReference>
<dbReference type="GO" id="GO:0000981">
    <property type="term" value="F:DNA-binding transcription factor activity, RNA polymerase II-specific"/>
    <property type="evidence" value="ECO:0007669"/>
    <property type="project" value="InterPro"/>
</dbReference>
<organism evidence="8 9">
    <name type="scientific">Aspergillus mulundensis</name>
    <dbReference type="NCBI Taxonomy" id="1810919"/>
    <lineage>
        <taxon>Eukaryota</taxon>
        <taxon>Fungi</taxon>
        <taxon>Dikarya</taxon>
        <taxon>Ascomycota</taxon>
        <taxon>Pezizomycotina</taxon>
        <taxon>Eurotiomycetes</taxon>
        <taxon>Eurotiomycetidae</taxon>
        <taxon>Eurotiales</taxon>
        <taxon>Aspergillaceae</taxon>
        <taxon>Aspergillus</taxon>
        <taxon>Aspergillus subgen. Nidulantes</taxon>
    </lineage>
</organism>
<evidence type="ECO:0000256" key="3">
    <source>
        <dbReference type="ARBA" id="ARBA00023015"/>
    </source>
</evidence>
<dbReference type="GO" id="GO:0006351">
    <property type="term" value="P:DNA-templated transcription"/>
    <property type="evidence" value="ECO:0007669"/>
    <property type="project" value="InterPro"/>
</dbReference>
<evidence type="ECO:0000256" key="1">
    <source>
        <dbReference type="ARBA" id="ARBA00004123"/>
    </source>
</evidence>
<dbReference type="InterPro" id="IPR036864">
    <property type="entry name" value="Zn2-C6_fun-type_DNA-bd_sf"/>
</dbReference>
<dbReference type="SMART" id="SM00066">
    <property type="entry name" value="GAL4"/>
    <property type="match status" value="1"/>
</dbReference>
<keyword evidence="5" id="KW-0804">Transcription</keyword>
<feature type="domain" description="Zn(2)-C6 fungal-type" evidence="7">
    <location>
        <begin position="17"/>
        <end position="47"/>
    </location>
</feature>
<dbReference type="CDD" id="cd00067">
    <property type="entry name" value="GAL4"/>
    <property type="match status" value="1"/>
</dbReference>
<dbReference type="GO" id="GO:0003677">
    <property type="term" value="F:DNA binding"/>
    <property type="evidence" value="ECO:0007669"/>
    <property type="project" value="UniProtKB-KW"/>
</dbReference>
<keyword evidence="3" id="KW-0805">Transcription regulation</keyword>
<keyword evidence="9" id="KW-1185">Reference proteome</keyword>
<dbReference type="Pfam" id="PF00172">
    <property type="entry name" value="Zn_clus"/>
    <property type="match status" value="1"/>
</dbReference>
<dbReference type="AlphaFoldDB" id="A0A3D8QP54"/>
<dbReference type="InterPro" id="IPR007219">
    <property type="entry name" value="XnlR_reg_dom"/>
</dbReference>
<dbReference type="InterPro" id="IPR050987">
    <property type="entry name" value="AtrR-like"/>
</dbReference>
<dbReference type="PROSITE" id="PS50048">
    <property type="entry name" value="ZN2_CY6_FUNGAL_2"/>
    <property type="match status" value="1"/>
</dbReference>
<dbReference type="STRING" id="1810919.A0A3D8QP54"/>